<keyword evidence="6 8" id="KW-0472">Membrane</keyword>
<dbReference type="GO" id="GO:0005886">
    <property type="term" value="C:plasma membrane"/>
    <property type="evidence" value="ECO:0007669"/>
    <property type="project" value="TreeGrafter"/>
</dbReference>
<evidence type="ECO:0000256" key="8">
    <source>
        <dbReference type="SAM" id="Phobius"/>
    </source>
</evidence>
<dbReference type="Gene3D" id="1.10.287.70">
    <property type="match status" value="4"/>
</dbReference>
<dbReference type="EMBL" id="JNBR01000031">
    <property type="protein sequence ID" value="OQS00439.1"/>
    <property type="molecule type" value="Genomic_DNA"/>
</dbReference>
<gene>
    <name evidence="10" type="ORF">ACHHYP_03584</name>
</gene>
<dbReference type="Gene3D" id="2.60.120.10">
    <property type="entry name" value="Jelly Rolls"/>
    <property type="match status" value="4"/>
</dbReference>
<evidence type="ECO:0000313" key="10">
    <source>
        <dbReference type="EMBL" id="OQS00439.1"/>
    </source>
</evidence>
<dbReference type="InterPro" id="IPR018490">
    <property type="entry name" value="cNMP-bd_dom_sf"/>
</dbReference>
<feature type="compositionally biased region" description="Low complexity" evidence="7">
    <location>
        <begin position="2232"/>
        <end position="2263"/>
    </location>
</feature>
<dbReference type="SUPFAM" id="SSF81324">
    <property type="entry name" value="Voltage-gated potassium channels"/>
    <property type="match status" value="4"/>
</dbReference>
<dbReference type="GO" id="GO:0005249">
    <property type="term" value="F:voltage-gated potassium channel activity"/>
    <property type="evidence" value="ECO:0007669"/>
    <property type="project" value="TreeGrafter"/>
</dbReference>
<feature type="transmembrane region" description="Helical" evidence="8">
    <location>
        <begin position="1769"/>
        <end position="1793"/>
    </location>
</feature>
<feature type="transmembrane region" description="Helical" evidence="8">
    <location>
        <begin position="81"/>
        <end position="104"/>
    </location>
</feature>
<evidence type="ECO:0000256" key="2">
    <source>
        <dbReference type="ARBA" id="ARBA00022448"/>
    </source>
</evidence>
<comment type="caution">
    <text evidence="10">The sequence shown here is derived from an EMBL/GenBank/DDBJ whole genome shotgun (WGS) entry which is preliminary data.</text>
</comment>
<keyword evidence="2" id="KW-0813">Transport</keyword>
<evidence type="ECO:0000256" key="6">
    <source>
        <dbReference type="ARBA" id="ARBA00023136"/>
    </source>
</evidence>
<feature type="domain" description="Cyclic nucleotide-binding" evidence="9">
    <location>
        <begin position="2090"/>
        <end position="2205"/>
    </location>
</feature>
<dbReference type="SUPFAM" id="SSF51206">
    <property type="entry name" value="cAMP-binding domain-like"/>
    <property type="match status" value="4"/>
</dbReference>
<feature type="compositionally biased region" description="Acidic residues" evidence="7">
    <location>
        <begin position="2209"/>
        <end position="2220"/>
    </location>
</feature>
<keyword evidence="5" id="KW-0406">Ion transport</keyword>
<name>A0A1V9ZR32_ACHHY</name>
<evidence type="ECO:0000256" key="3">
    <source>
        <dbReference type="ARBA" id="ARBA00022692"/>
    </source>
</evidence>
<dbReference type="Pfam" id="PF00027">
    <property type="entry name" value="cNMP_binding"/>
    <property type="match status" value="3"/>
</dbReference>
<feature type="transmembrane region" description="Helical" evidence="8">
    <location>
        <begin position="1884"/>
        <end position="1908"/>
    </location>
</feature>
<dbReference type="Gene3D" id="1.10.287.630">
    <property type="entry name" value="Helix hairpin bin"/>
    <property type="match status" value="2"/>
</dbReference>
<feature type="transmembrane region" description="Helical" evidence="8">
    <location>
        <begin position="334"/>
        <end position="358"/>
    </location>
</feature>
<dbReference type="PANTHER" id="PTHR10217:SF435">
    <property type="entry name" value="POTASSIUM VOLTAGE-GATED CHANNEL PROTEIN EAG"/>
    <property type="match status" value="1"/>
</dbReference>
<feature type="domain" description="Cyclic nucleotide-binding" evidence="9">
    <location>
        <begin position="1464"/>
        <end position="1546"/>
    </location>
</feature>
<dbReference type="InterPro" id="IPR005821">
    <property type="entry name" value="Ion_trans_dom"/>
</dbReference>
<evidence type="ECO:0000256" key="5">
    <source>
        <dbReference type="ARBA" id="ARBA00023065"/>
    </source>
</evidence>
<keyword evidence="11" id="KW-1185">Reference proteome</keyword>
<dbReference type="GO" id="GO:0042391">
    <property type="term" value="P:regulation of membrane potential"/>
    <property type="evidence" value="ECO:0007669"/>
    <property type="project" value="TreeGrafter"/>
</dbReference>
<dbReference type="InterPro" id="IPR050818">
    <property type="entry name" value="KCNH_animal-type"/>
</dbReference>
<dbReference type="PANTHER" id="PTHR10217">
    <property type="entry name" value="VOLTAGE AND LIGAND GATED POTASSIUM CHANNEL"/>
    <property type="match status" value="1"/>
</dbReference>
<dbReference type="PROSITE" id="PS00888">
    <property type="entry name" value="CNMP_BINDING_1"/>
    <property type="match status" value="2"/>
</dbReference>
<reference evidence="10 11" key="1">
    <citation type="journal article" date="2014" name="Genome Biol. Evol.">
        <title>The secreted proteins of Achlya hypogyna and Thraustotheca clavata identify the ancestral oomycete secretome and reveal gene acquisitions by horizontal gene transfer.</title>
        <authorList>
            <person name="Misner I."/>
            <person name="Blouin N."/>
            <person name="Leonard G."/>
            <person name="Richards T.A."/>
            <person name="Lane C.E."/>
        </authorList>
    </citation>
    <scope>NUCLEOTIDE SEQUENCE [LARGE SCALE GENOMIC DNA]</scope>
    <source>
        <strain evidence="10 11">ATCC 48635</strain>
    </source>
</reference>
<evidence type="ECO:0000313" key="11">
    <source>
        <dbReference type="Proteomes" id="UP000243579"/>
    </source>
</evidence>
<dbReference type="SMART" id="SM00100">
    <property type="entry name" value="cNMP"/>
    <property type="match status" value="4"/>
</dbReference>
<feature type="transmembrane region" description="Helical" evidence="8">
    <location>
        <begin position="1742"/>
        <end position="1763"/>
    </location>
</feature>
<accession>A0A1V9ZR32</accession>
<feature type="transmembrane region" description="Helical" evidence="8">
    <location>
        <begin position="1987"/>
        <end position="2011"/>
    </location>
</feature>
<dbReference type="InterPro" id="IPR018488">
    <property type="entry name" value="cNMP-bd_CS"/>
</dbReference>
<evidence type="ECO:0000256" key="1">
    <source>
        <dbReference type="ARBA" id="ARBA00004141"/>
    </source>
</evidence>
<comment type="subcellular location">
    <subcellularLocation>
        <location evidence="1">Membrane</location>
        <topology evidence="1">Multi-pass membrane protein</topology>
    </subcellularLocation>
</comment>
<evidence type="ECO:0000259" key="9">
    <source>
        <dbReference type="PROSITE" id="PS50042"/>
    </source>
</evidence>
<dbReference type="Pfam" id="PF00520">
    <property type="entry name" value="Ion_trans"/>
    <property type="match status" value="2"/>
</dbReference>
<evidence type="ECO:0000256" key="7">
    <source>
        <dbReference type="SAM" id="MobiDB-lite"/>
    </source>
</evidence>
<dbReference type="InterPro" id="IPR000595">
    <property type="entry name" value="cNMP-bd_dom"/>
</dbReference>
<feature type="transmembrane region" description="Helical" evidence="8">
    <location>
        <begin position="1346"/>
        <end position="1374"/>
    </location>
</feature>
<keyword evidence="3 8" id="KW-0812">Transmembrane</keyword>
<evidence type="ECO:0000256" key="4">
    <source>
        <dbReference type="ARBA" id="ARBA00022989"/>
    </source>
</evidence>
<feature type="domain" description="Cyclic nucleotide-binding" evidence="9">
    <location>
        <begin position="464"/>
        <end position="535"/>
    </location>
</feature>
<feature type="region of interest" description="Disordered" evidence="7">
    <location>
        <begin position="2209"/>
        <end position="2269"/>
    </location>
</feature>
<dbReference type="CDD" id="cd00038">
    <property type="entry name" value="CAP_ED"/>
    <property type="match status" value="4"/>
</dbReference>
<feature type="transmembrane region" description="Helical" evidence="8">
    <location>
        <begin position="1122"/>
        <end position="1143"/>
    </location>
</feature>
<feature type="transmembrane region" description="Helical" evidence="8">
    <location>
        <begin position="806"/>
        <end position="825"/>
    </location>
</feature>
<sequence length="2269" mass="259449">MTDRLWQRISQRGGGSRRVFRRRSRYDRLLDSYLWFQVKVGLDVVVMAETLQQLYVLFSVPYRIGFLLDPYSNSTPKSSTWWISTWLLSVGDIIAYLFAIGSLLHTLADRRKLSQVKPRTIDVISMMRHSSNAQAAIVKFSMNRQESLRRRSSFMRKEASMKPEYVLSSSWDAARAILKSQVALQLVSMLPFQLLCLYTPNLLHVACLPTLLRLEKLPRVARAVKRALAEHEWLRGFHNAGMALLAACVLLNLASIHWSTSLFMFINHLECGYMGDDCGIGTSWATKNGIVGAFTGAATRAERDHRPKLLHTYVYALVVVGYGFPVPETNLERIFVILMQFTRFLGGVGVISAFVFLFECQNRRRNHFSDKVDDIKGFLSAKHVSNEIKDKVLDFYEHFWAAQRGIEEDLIVASLPSHIQTMCLNHLRVRLLKSVPIIRGQPVHILNRLIFAMRRQSYTPRDWILHDERCEHLYLMCRGRIAILHAKSDNVQSYILDGQYFGLSMLVLEDKSTLRARAETYCDLYTLTHQDIYDVCLRWDPKNVTFDAMVDGVREYLGVPARLPLTHVTATKFLPQDAWYLPSSAFRKYWEWGIMVSLLYFAIDIPYRICFESIDALFNPYVFAVSTFLDVFLFTDIVFRSRYFAFVHDDRIVVDRRSIFRHYKDNGMVLDFVSNLPFALVDDCLTHEFKVANPEVLLVLHLCEWVRFLRMRHLLPTITRVLKKLHVDDTTFVIVYLFFCMPIVCHIGSCLWYLLATWDSADISTNWTPANLTRIDCLAMARQFNNCTWLLYDNVEFGASSNYLRAFYWSVVGLVTIQFGSIFPFTTVECLYMFGWLFVGSITNYGAIGALVNAVTRINAATQAKDEHLMLVHRFMHAEGPPGVENKAHAVVGVSRRVRRDVSSYFKHRWTQSSEQQLVKALQPLPDNLRQAIQSYLHAKAVSYIQLLQDVDKNDLKHIFAIMAHRSYKKDEVLVRAGEVGDELYVITRGAVELSLPINGVPMPVLVIHEGGCIGEAQFLPRTPYPLTATVVSPSIDVSVFNRFDFDSISKHLEASMEDIEAQSVRVGQKEIAWLASTRKNLDRRKIRHSMHRANSKGLFADPSARLRLVDPSMNAYRAWEVVILIVVLYNFIAMAFRMAFLLEPTPETMFVLCVLDYTSDALFFIDMCIKFNHLTYSDRNGDQVTEPRLIRWHYVQHGSFKLDALSSLPLYYVGDYKLMTLCRLPRLLRCFKLGELWGDISLYIHEHVSTEHIAEYLEFVKLLTILVLASHLAGTGLYFVSTTEVAQSTHMDEGHMEHIWYIGDHVIEHAHDSQSVVYLRAFYWGLGVLSSFDYIDIEVALLAETVWFCAVAITGVLFLGIVIGQTSTTIYNASKDSRELEMRIERFGVYASTQKLPKYLVERGKLFFRFQHDCNKGVDPHEIFGDLPHTLRLDLFKDLYTTWVRNVPYFSGLQPGTLRPLAFLLTHAVAQIFSIAEKLRLELYLPGDDIVLEGDVATHFFIMKRGRGEKYLKTHMLVVAPVDEGVVFGEDAFFLDMRYTYCVRAVKCSEVLCLPLTEWEGLWPHETRVEIEWRIKKEVQTDVASMKRAIHAITRNLGVAPGVKAAPVKIKALILKDIHVSSGWNVALNFARQQASSAVIDLRPSITGGLVNHTLVNLVRLHQEQLAQQPTPPPAAKSDSFTKRSMGSFIGGKKARHEELGVSIQRTHPALPLEELSIWHRDPPPHASWVPHSRFRELWDLFCLLITLYFAFALPFRAVFVLEWSPVVLIWFALEYCLDAFCLVDMVLRFNYFYEFKAGELQVTRALVRQRYWTHGGLVADLLAAVPLEVLALIVEPPAGAAWQVASLLRLNKLARIVHYPMLTSTLRRFLARFPRTRHHALFAKFTTSFLVPFFVAAHWMACTWFFNAYNLLAPTASPSWLVARGYVDATSRQPLSDGPSINLLLSERVPFTSLNVYVSSLYFATSSLTSQSLGDVVSTNVPETWLSVGAIVFSIAFYGLLTGVLSGLIEENLKARSTFEQKMVDISTFYNYRRLPFQFFIQTSRFFRSLWQRSEGRTEYEFLAALSPKMKEDIAMHVKRSMVLSISFLATAHEVFVRALVTVLETEQFVYADLIYQVGDVARVLYFINLGGATVLAAKKTPLEKFQGSLFGGRALFQDQGREYTAIANCDCECFLLYFDDFDALMERFPEYFDKCRDEWMYTERELDEEAEKADQDEGSQGHITRRESTGAPSPRRTTTTTHSRTSVGRRGSSSHSSAAAFSMMGD</sequence>
<proteinExistence type="predicted"/>
<keyword evidence="4 8" id="KW-1133">Transmembrane helix</keyword>
<dbReference type="PROSITE" id="PS50042">
    <property type="entry name" value="CNMP_BINDING_3"/>
    <property type="match status" value="4"/>
</dbReference>
<dbReference type="InterPro" id="IPR014710">
    <property type="entry name" value="RmlC-like_jellyroll"/>
</dbReference>
<organism evidence="10 11">
    <name type="scientific">Achlya hypogyna</name>
    <name type="common">Oomycete</name>
    <name type="synonym">Protoachlya hypogyna</name>
    <dbReference type="NCBI Taxonomy" id="1202772"/>
    <lineage>
        <taxon>Eukaryota</taxon>
        <taxon>Sar</taxon>
        <taxon>Stramenopiles</taxon>
        <taxon>Oomycota</taxon>
        <taxon>Saprolegniomycetes</taxon>
        <taxon>Saprolegniales</taxon>
        <taxon>Achlyaceae</taxon>
        <taxon>Achlya</taxon>
    </lineage>
</organism>
<dbReference type="OrthoDB" id="415460at2759"/>
<feature type="transmembrane region" description="Helical" evidence="8">
    <location>
        <begin position="621"/>
        <end position="639"/>
    </location>
</feature>
<feature type="domain" description="Cyclic nucleotide-binding" evidence="9">
    <location>
        <begin position="947"/>
        <end position="1049"/>
    </location>
</feature>
<protein>
    <submittedName>
        <fullName evidence="10">Voltage-gated Ion Channel (VIC) Superfamily</fullName>
    </submittedName>
</protein>
<dbReference type="Proteomes" id="UP000243579">
    <property type="component" value="Unassembled WGS sequence"/>
</dbReference>
<feature type="transmembrane region" description="Helical" evidence="8">
    <location>
        <begin position="733"/>
        <end position="755"/>
    </location>
</feature>